<evidence type="ECO:0000313" key="2">
    <source>
        <dbReference type="Proteomes" id="UP000182945"/>
    </source>
</evidence>
<gene>
    <name evidence="1" type="ORF">BME96_11120</name>
</gene>
<dbReference type="Proteomes" id="UP000182945">
    <property type="component" value="Chromosome"/>
</dbReference>
<accession>A0AAC9J1A1</accession>
<sequence>MRLHTPEYAVYELIGVEGGDSCRNSMRPLKKSFSTKIEVFQKTLSQNFVLLICINGEPEPVYSTHRLKSGDVIFWN</sequence>
<dbReference type="AlphaFoldDB" id="A0AAC9J1A1"/>
<dbReference type="EMBL" id="CP017962">
    <property type="protein sequence ID" value="APC48702.1"/>
    <property type="molecule type" value="Genomic_DNA"/>
</dbReference>
<protein>
    <submittedName>
        <fullName evidence="1">Uncharacterized protein</fullName>
    </submittedName>
</protein>
<name>A0AAC9J1A1_VIRHA</name>
<proteinExistence type="predicted"/>
<evidence type="ECO:0000313" key="1">
    <source>
        <dbReference type="EMBL" id="APC48702.1"/>
    </source>
</evidence>
<dbReference type="KEGG" id="vhl:BME96_11120"/>
<reference evidence="1 2" key="1">
    <citation type="submission" date="2016-11" db="EMBL/GenBank/DDBJ databases">
        <title>Complete genome sequencing of Virgibacillus halodenitrificans PDB-F2.</title>
        <authorList>
            <person name="Sun Z."/>
            <person name="Zhou Y."/>
            <person name="Li H."/>
        </authorList>
    </citation>
    <scope>NUCLEOTIDE SEQUENCE [LARGE SCALE GENOMIC DNA]</scope>
    <source>
        <strain evidence="1 2">PDB-F2</strain>
    </source>
</reference>
<organism evidence="1 2">
    <name type="scientific">Virgibacillus halodenitrificans</name>
    <name type="common">Bacillus halodenitrificans</name>
    <dbReference type="NCBI Taxonomy" id="1482"/>
    <lineage>
        <taxon>Bacteria</taxon>
        <taxon>Bacillati</taxon>
        <taxon>Bacillota</taxon>
        <taxon>Bacilli</taxon>
        <taxon>Bacillales</taxon>
        <taxon>Bacillaceae</taxon>
        <taxon>Virgibacillus</taxon>
    </lineage>
</organism>